<evidence type="ECO:0000313" key="3">
    <source>
        <dbReference type="Proteomes" id="UP000823960"/>
    </source>
</evidence>
<protein>
    <submittedName>
        <fullName evidence="2">Polyphosphate polymerase domain-containing protein</fullName>
    </submittedName>
</protein>
<feature type="domain" description="VTC" evidence="1">
    <location>
        <begin position="5"/>
        <end position="224"/>
    </location>
</feature>
<reference evidence="2" key="1">
    <citation type="submission" date="2020-10" db="EMBL/GenBank/DDBJ databases">
        <authorList>
            <person name="Gilroy R."/>
        </authorList>
    </citation>
    <scope>NUCLEOTIDE SEQUENCE</scope>
    <source>
        <strain evidence="2">1370</strain>
    </source>
</reference>
<dbReference type="Pfam" id="PF09359">
    <property type="entry name" value="VTC"/>
    <property type="match status" value="1"/>
</dbReference>
<dbReference type="AlphaFoldDB" id="A0A9D1T4P9"/>
<dbReference type="InterPro" id="IPR042267">
    <property type="entry name" value="VTC_sf"/>
</dbReference>
<dbReference type="EMBL" id="DVOL01000098">
    <property type="protein sequence ID" value="HIV11396.1"/>
    <property type="molecule type" value="Genomic_DNA"/>
</dbReference>
<dbReference type="Gene3D" id="3.20.100.30">
    <property type="entry name" value="VTC, catalytic tunnel domain"/>
    <property type="match status" value="1"/>
</dbReference>
<dbReference type="CDD" id="cd07750">
    <property type="entry name" value="PolyPPase_VTC_like"/>
    <property type="match status" value="1"/>
</dbReference>
<comment type="caution">
    <text evidence="2">The sequence shown here is derived from an EMBL/GenBank/DDBJ whole genome shotgun (WGS) entry which is preliminary data.</text>
</comment>
<reference evidence="2" key="2">
    <citation type="journal article" date="2021" name="PeerJ">
        <title>Extensive microbial diversity within the chicken gut microbiome revealed by metagenomics and culture.</title>
        <authorList>
            <person name="Gilroy R."/>
            <person name="Ravi A."/>
            <person name="Getino M."/>
            <person name="Pursley I."/>
            <person name="Horton D.L."/>
            <person name="Alikhan N.F."/>
            <person name="Baker D."/>
            <person name="Gharbi K."/>
            <person name="Hall N."/>
            <person name="Watson M."/>
            <person name="Adriaenssens E.M."/>
            <person name="Foster-Nyarko E."/>
            <person name="Jarju S."/>
            <person name="Secka A."/>
            <person name="Antonio M."/>
            <person name="Oren A."/>
            <person name="Chaudhuri R.R."/>
            <person name="La Ragione R."/>
            <person name="Hildebrand F."/>
            <person name="Pallen M.J."/>
        </authorList>
    </citation>
    <scope>NUCLEOTIDE SEQUENCE</scope>
    <source>
        <strain evidence="2">1370</strain>
    </source>
</reference>
<evidence type="ECO:0000313" key="2">
    <source>
        <dbReference type="EMBL" id="HIV11396.1"/>
    </source>
</evidence>
<accession>A0A9D1T4P9</accession>
<dbReference type="GO" id="GO:0006799">
    <property type="term" value="P:polyphosphate biosynthetic process"/>
    <property type="evidence" value="ECO:0007669"/>
    <property type="project" value="UniProtKB-ARBA"/>
</dbReference>
<organism evidence="2 3">
    <name type="scientific">Candidatus Faeciplasma avium</name>
    <dbReference type="NCBI Taxonomy" id="2840798"/>
    <lineage>
        <taxon>Bacteria</taxon>
        <taxon>Bacillati</taxon>
        <taxon>Bacillota</taxon>
        <taxon>Clostridia</taxon>
        <taxon>Eubacteriales</taxon>
        <taxon>Oscillospiraceae</taxon>
        <taxon>Oscillospiraceae incertae sedis</taxon>
        <taxon>Candidatus Faeciplasma</taxon>
    </lineage>
</organism>
<dbReference type="InterPro" id="IPR018966">
    <property type="entry name" value="VTC_domain"/>
</dbReference>
<gene>
    <name evidence="2" type="ORF">IAD28_06875</name>
</gene>
<dbReference type="Proteomes" id="UP000823960">
    <property type="component" value="Unassembled WGS sequence"/>
</dbReference>
<proteinExistence type="predicted"/>
<name>A0A9D1T4P9_9FIRM</name>
<evidence type="ECO:0000259" key="1">
    <source>
        <dbReference type="Pfam" id="PF09359"/>
    </source>
</evidence>
<sequence length="233" mass="26537">MPGYRHELKLLIREAEYLSLRSRLSFLLPADSNARESGDYFIRSLYFDDAAMTSYYEKLSGVADRRKYRLRTYNLSDSVIKLECKQKRGDRIKKTGLTVDKKTAAELTMGDFSGLDGSKSPLAGEVVALHSKHGLRPSVIVDYEREAYIYPAGNVRLTFDKSLHAGLSSPDIFDPELLTVPVFPDGSVILEVKYDEFIPYFIRHALSGLNGSRLALSKFCLCRDKLKKYRYRL</sequence>